<feature type="compositionally biased region" description="Low complexity" evidence="1">
    <location>
        <begin position="163"/>
        <end position="180"/>
    </location>
</feature>
<feature type="region of interest" description="Disordered" evidence="1">
    <location>
        <begin position="157"/>
        <end position="225"/>
    </location>
</feature>
<reference evidence="2" key="1">
    <citation type="submission" date="2019-09" db="EMBL/GenBank/DDBJ databases">
        <authorList>
            <person name="Zhang L."/>
        </authorList>
    </citation>
    <scope>NUCLEOTIDE SEQUENCE</scope>
</reference>
<feature type="compositionally biased region" description="Low complexity" evidence="1">
    <location>
        <begin position="192"/>
        <end position="207"/>
    </location>
</feature>
<protein>
    <submittedName>
        <fullName evidence="2">Uncharacterized protein</fullName>
    </submittedName>
</protein>
<dbReference type="AlphaFoldDB" id="A0A5K0YXD4"/>
<dbReference type="Gramene" id="NC12G0184850.1">
    <property type="protein sequence ID" value="NC12G0184850.1:cds"/>
    <property type="gene ID" value="NC12G0184850"/>
</dbReference>
<accession>A0A5K0YXD4</accession>
<sequence length="225" mass="23910">MEVEELAGKPDEKMVFFRSAALLLVSPSPITFSNPSTTCFLFTAPFPRTANTAPTLRCSATKMAFCHWSPRIGHARIGTPHASDSKLEFHPQWDTNPPVDGWLRISSCGAQPRTTNPLSFTFSSNPCGSIPNHGSFADSAPTPAVNIFTSAWMTQMNGRPDSSRAAASSASSAELGLSSLPKDTKTTDPTGLESSHASTSSSLMLQSRFDLTAPSRSGAPAESQS</sequence>
<gene>
    <name evidence="2" type="ORF">NYM_LOCUS8369</name>
</gene>
<evidence type="ECO:0000256" key="1">
    <source>
        <dbReference type="SAM" id="MobiDB-lite"/>
    </source>
</evidence>
<proteinExistence type="predicted"/>
<evidence type="ECO:0000313" key="2">
    <source>
        <dbReference type="EMBL" id="VVV81879.1"/>
    </source>
</evidence>
<organism evidence="2">
    <name type="scientific">Nymphaea colorata</name>
    <name type="common">pocket water lily</name>
    <dbReference type="NCBI Taxonomy" id="210225"/>
    <lineage>
        <taxon>Eukaryota</taxon>
        <taxon>Viridiplantae</taxon>
        <taxon>Streptophyta</taxon>
        <taxon>Embryophyta</taxon>
        <taxon>Tracheophyta</taxon>
        <taxon>Spermatophyta</taxon>
        <taxon>Magnoliopsida</taxon>
        <taxon>Nymphaeales</taxon>
        <taxon>Nymphaeaceae</taxon>
        <taxon>Nymphaea</taxon>
    </lineage>
</organism>
<name>A0A5K0YXD4_9MAGN</name>
<dbReference type="EMBL" id="LR721777">
    <property type="protein sequence ID" value="VVV81879.1"/>
    <property type="molecule type" value="Genomic_DNA"/>
</dbReference>